<dbReference type="EMBL" id="BNJF01000001">
    <property type="protein sequence ID" value="GHO43914.1"/>
    <property type="molecule type" value="Genomic_DNA"/>
</dbReference>
<keyword evidence="1" id="KW-1133">Transmembrane helix</keyword>
<comment type="caution">
    <text evidence="2">The sequence shown here is derived from an EMBL/GenBank/DDBJ whole genome shotgun (WGS) entry which is preliminary data.</text>
</comment>
<organism evidence="2 3">
    <name type="scientific">Ktedonospora formicarum</name>
    <dbReference type="NCBI Taxonomy" id="2778364"/>
    <lineage>
        <taxon>Bacteria</taxon>
        <taxon>Bacillati</taxon>
        <taxon>Chloroflexota</taxon>
        <taxon>Ktedonobacteria</taxon>
        <taxon>Ktedonobacterales</taxon>
        <taxon>Ktedonobacteraceae</taxon>
        <taxon>Ktedonospora</taxon>
    </lineage>
</organism>
<reference evidence="2" key="1">
    <citation type="submission" date="2020-10" db="EMBL/GenBank/DDBJ databases">
        <title>Taxonomic study of unclassified bacteria belonging to the class Ktedonobacteria.</title>
        <authorList>
            <person name="Yabe S."/>
            <person name="Wang C.M."/>
            <person name="Zheng Y."/>
            <person name="Sakai Y."/>
            <person name="Cavaletti L."/>
            <person name="Monciardini P."/>
            <person name="Donadio S."/>
        </authorList>
    </citation>
    <scope>NUCLEOTIDE SEQUENCE</scope>
    <source>
        <strain evidence="2">SOSP1-1</strain>
    </source>
</reference>
<sequence length="67" mass="8124">MDEYHYTMDNYFCAILYAYMLVLCYSWPFRVSLIVRLDRFVDGGMRYNWGGWRIHLVTSLPHNPDKL</sequence>
<evidence type="ECO:0000313" key="3">
    <source>
        <dbReference type="Proteomes" id="UP000612362"/>
    </source>
</evidence>
<accession>A0A8J3I2Y3</accession>
<keyword evidence="1" id="KW-0472">Membrane</keyword>
<evidence type="ECO:0000313" key="2">
    <source>
        <dbReference type="EMBL" id="GHO43914.1"/>
    </source>
</evidence>
<dbReference type="Proteomes" id="UP000612362">
    <property type="component" value="Unassembled WGS sequence"/>
</dbReference>
<feature type="transmembrane region" description="Helical" evidence="1">
    <location>
        <begin position="14"/>
        <end position="37"/>
    </location>
</feature>
<keyword evidence="3" id="KW-1185">Reference proteome</keyword>
<dbReference type="AlphaFoldDB" id="A0A8J3I2Y3"/>
<name>A0A8J3I2Y3_9CHLR</name>
<proteinExistence type="predicted"/>
<protein>
    <submittedName>
        <fullName evidence="2">Uncharacterized protein</fullName>
    </submittedName>
</protein>
<evidence type="ECO:0000256" key="1">
    <source>
        <dbReference type="SAM" id="Phobius"/>
    </source>
</evidence>
<keyword evidence="1" id="KW-0812">Transmembrane</keyword>
<gene>
    <name evidence="2" type="ORF">KSX_20770</name>
</gene>